<protein>
    <submittedName>
        <fullName evidence="2">DUF5708 family protein</fullName>
    </submittedName>
</protein>
<keyword evidence="1" id="KW-0472">Membrane</keyword>
<proteinExistence type="predicted"/>
<name>A0AA41U2C8_9ACTN</name>
<feature type="transmembrane region" description="Helical" evidence="1">
    <location>
        <begin position="37"/>
        <end position="55"/>
    </location>
</feature>
<comment type="caution">
    <text evidence="2">The sequence shown here is derived from an EMBL/GenBank/DDBJ whole genome shotgun (WGS) entry which is preliminary data.</text>
</comment>
<gene>
    <name evidence="2" type="ORF">LZ495_25555</name>
</gene>
<dbReference type="AlphaFoldDB" id="A0AA41U2C8"/>
<keyword evidence="1" id="KW-0812">Transmembrane</keyword>
<dbReference type="RefSeq" id="WP_235055234.1">
    <property type="nucleotide sequence ID" value="NZ_JAKFHA010000017.1"/>
</dbReference>
<sequence>MRDVVIGTLGIVLGLVLKLYAGDVDLPGIALDKLGLILVAVGALDLLFGIFRIATKSRRQAA</sequence>
<organism evidence="2 3">
    <name type="scientific">Yinghuangia soli</name>
    <dbReference type="NCBI Taxonomy" id="2908204"/>
    <lineage>
        <taxon>Bacteria</taxon>
        <taxon>Bacillati</taxon>
        <taxon>Actinomycetota</taxon>
        <taxon>Actinomycetes</taxon>
        <taxon>Kitasatosporales</taxon>
        <taxon>Streptomycetaceae</taxon>
        <taxon>Yinghuangia</taxon>
    </lineage>
</organism>
<evidence type="ECO:0000313" key="2">
    <source>
        <dbReference type="EMBL" id="MCF2530566.1"/>
    </source>
</evidence>
<dbReference type="Pfam" id="PF18969">
    <property type="entry name" value="DUF5708"/>
    <property type="match status" value="1"/>
</dbReference>
<evidence type="ECO:0000313" key="3">
    <source>
        <dbReference type="Proteomes" id="UP001165378"/>
    </source>
</evidence>
<dbReference type="Proteomes" id="UP001165378">
    <property type="component" value="Unassembled WGS sequence"/>
</dbReference>
<reference evidence="2" key="1">
    <citation type="submission" date="2022-01" db="EMBL/GenBank/DDBJ databases">
        <title>Genome-Based Taxonomic Classification of the Phylum Actinobacteria.</title>
        <authorList>
            <person name="Gao Y."/>
        </authorList>
    </citation>
    <scope>NUCLEOTIDE SEQUENCE</scope>
    <source>
        <strain evidence="2">KLBMP 8922</strain>
    </source>
</reference>
<evidence type="ECO:0000256" key="1">
    <source>
        <dbReference type="SAM" id="Phobius"/>
    </source>
</evidence>
<accession>A0AA41U2C8</accession>
<dbReference type="EMBL" id="JAKFHA010000017">
    <property type="protein sequence ID" value="MCF2530566.1"/>
    <property type="molecule type" value="Genomic_DNA"/>
</dbReference>
<dbReference type="InterPro" id="IPR043762">
    <property type="entry name" value="DUF5708"/>
</dbReference>
<keyword evidence="3" id="KW-1185">Reference proteome</keyword>
<keyword evidence="1" id="KW-1133">Transmembrane helix</keyword>